<name>A0A7K0EK16_9BACT</name>
<evidence type="ECO:0000313" key="1">
    <source>
        <dbReference type="EMBL" id="MRS61816.1"/>
    </source>
</evidence>
<evidence type="ECO:0000313" key="2">
    <source>
        <dbReference type="Proteomes" id="UP000441754"/>
    </source>
</evidence>
<dbReference type="Proteomes" id="UP000441754">
    <property type="component" value="Unassembled WGS sequence"/>
</dbReference>
<reference evidence="1 2" key="1">
    <citation type="journal article" date="2018" name="Antonie Van Leeuwenhoek">
        <title>Larkinella terrae sp. nov., isolated from soil on Jeju Island, South Korea.</title>
        <authorList>
            <person name="Ten L.N."/>
            <person name="Jeon J."/>
            <person name="Park S.J."/>
            <person name="Park S."/>
            <person name="Lee S.Y."/>
            <person name="Kim M.K."/>
            <person name="Jung H.Y."/>
        </authorList>
    </citation>
    <scope>NUCLEOTIDE SEQUENCE [LARGE SCALE GENOMIC DNA]</scope>
    <source>
        <strain evidence="1 2">KCTC 52001</strain>
    </source>
</reference>
<sequence length="78" mass="8553">MKSECTVAKHLDAFLSPAGALYVADPSNASQYTKYTSVADYNRRTRNWEVVSASVAKADFGKAVVIGPGLKVEEWQKE</sequence>
<dbReference type="AlphaFoldDB" id="A0A7K0EK16"/>
<accession>A0A7K0EK16</accession>
<dbReference type="EMBL" id="WJXZ01000006">
    <property type="protein sequence ID" value="MRS61816.1"/>
    <property type="molecule type" value="Genomic_DNA"/>
</dbReference>
<keyword evidence="2" id="KW-1185">Reference proteome</keyword>
<organism evidence="1 2">
    <name type="scientific">Larkinella terrae</name>
    <dbReference type="NCBI Taxonomy" id="2025311"/>
    <lineage>
        <taxon>Bacteria</taxon>
        <taxon>Pseudomonadati</taxon>
        <taxon>Bacteroidota</taxon>
        <taxon>Cytophagia</taxon>
        <taxon>Cytophagales</taxon>
        <taxon>Spirosomataceae</taxon>
        <taxon>Larkinella</taxon>
    </lineage>
</organism>
<protein>
    <submittedName>
        <fullName evidence="1">Uncharacterized protein</fullName>
    </submittedName>
</protein>
<proteinExistence type="predicted"/>
<dbReference type="RefSeq" id="WP_154175208.1">
    <property type="nucleotide sequence ID" value="NZ_WJXZ01000006.1"/>
</dbReference>
<comment type="caution">
    <text evidence="1">The sequence shown here is derived from an EMBL/GenBank/DDBJ whole genome shotgun (WGS) entry which is preliminary data.</text>
</comment>
<gene>
    <name evidence="1" type="ORF">GJJ30_11000</name>
</gene>